<dbReference type="AlphaFoldDB" id="A0A7V0N0A9"/>
<dbReference type="UniPathway" id="UPA00031">
    <property type="reaction ID" value="UER00008"/>
</dbReference>
<comment type="cofactor">
    <cofactor evidence="11">
        <name>Zn(2+)</name>
        <dbReference type="ChEBI" id="CHEBI:29105"/>
    </cofactor>
    <text evidence="11">Binds 1 zinc ion per subunit.</text>
</comment>
<evidence type="ECO:0000256" key="10">
    <source>
        <dbReference type="ARBA" id="ARBA00023102"/>
    </source>
</evidence>
<feature type="binding site" evidence="11">
    <location>
        <position position="79"/>
    </location>
    <ligand>
        <name>Mg(2+)</name>
        <dbReference type="ChEBI" id="CHEBI:18420"/>
    </ligand>
</feature>
<evidence type="ECO:0000256" key="7">
    <source>
        <dbReference type="ARBA" id="ARBA00022490"/>
    </source>
</evidence>
<dbReference type="EC" id="3.5.4.19" evidence="11"/>
<dbReference type="HAMAP" id="MF_01021">
    <property type="entry name" value="HisI"/>
    <property type="match status" value="1"/>
</dbReference>
<evidence type="ECO:0000256" key="11">
    <source>
        <dbReference type="HAMAP-Rule" id="MF_01021"/>
    </source>
</evidence>
<feature type="binding site" evidence="11">
    <location>
        <position position="104"/>
    </location>
    <ligand>
        <name>Zn(2+)</name>
        <dbReference type="ChEBI" id="CHEBI:29105"/>
        <note>ligand shared between dimeric partners</note>
    </ligand>
</feature>
<comment type="pathway">
    <text evidence="3 11">Amino-acid biosynthesis; L-histidine biosynthesis; L-histidine from 5-phospho-alpha-D-ribose 1-diphosphate: step 3/9.</text>
</comment>
<keyword evidence="7 11" id="KW-0963">Cytoplasm</keyword>
<evidence type="ECO:0000256" key="4">
    <source>
        <dbReference type="ARBA" id="ARBA00005204"/>
    </source>
</evidence>
<comment type="subcellular location">
    <subcellularLocation>
        <location evidence="11">Cytoplasm</location>
    </subcellularLocation>
</comment>
<dbReference type="Gene3D" id="3.10.20.810">
    <property type="entry name" value="Phosphoribosyl-AMP cyclohydrolase"/>
    <property type="match status" value="1"/>
</dbReference>
<dbReference type="InterPro" id="IPR038019">
    <property type="entry name" value="PRib_AMP_CycHydrolase_sf"/>
</dbReference>
<dbReference type="Proteomes" id="UP000885660">
    <property type="component" value="Unassembled WGS sequence"/>
</dbReference>
<evidence type="ECO:0000256" key="6">
    <source>
        <dbReference type="ARBA" id="ARBA00008299"/>
    </source>
</evidence>
<comment type="similarity">
    <text evidence="6">In the N-terminal section; belongs to the PRA-CH family.</text>
</comment>
<keyword evidence="8 11" id="KW-0028">Amino-acid biosynthesis</keyword>
<comment type="similarity">
    <text evidence="11">Belongs to the PRA-CH family.</text>
</comment>
<keyword evidence="11" id="KW-0479">Metal-binding</keyword>
<feature type="binding site" evidence="11">
    <location>
        <position position="83"/>
    </location>
    <ligand>
        <name>Mg(2+)</name>
        <dbReference type="ChEBI" id="CHEBI:18420"/>
    </ligand>
</feature>
<comment type="catalytic activity">
    <reaction evidence="2">
        <text>1-(5-phospho-beta-D-ribosyl)-ATP + H2O = 1-(5-phospho-beta-D-ribosyl)-5'-AMP + diphosphate + H(+)</text>
        <dbReference type="Rhea" id="RHEA:22828"/>
        <dbReference type="ChEBI" id="CHEBI:15377"/>
        <dbReference type="ChEBI" id="CHEBI:15378"/>
        <dbReference type="ChEBI" id="CHEBI:33019"/>
        <dbReference type="ChEBI" id="CHEBI:59457"/>
        <dbReference type="ChEBI" id="CHEBI:73183"/>
        <dbReference type="EC" id="3.6.1.31"/>
    </reaction>
</comment>
<dbReference type="NCBIfam" id="NF000768">
    <property type="entry name" value="PRK00051.1"/>
    <property type="match status" value="1"/>
</dbReference>
<dbReference type="PANTHER" id="PTHR42945">
    <property type="entry name" value="HISTIDINE BIOSYNTHESIS BIFUNCTIONAL PROTEIN"/>
    <property type="match status" value="1"/>
</dbReference>
<dbReference type="PANTHER" id="PTHR42945:SF1">
    <property type="entry name" value="HISTIDINE BIOSYNTHESIS BIFUNCTIONAL PROTEIN HIS7"/>
    <property type="match status" value="1"/>
</dbReference>
<evidence type="ECO:0000256" key="3">
    <source>
        <dbReference type="ARBA" id="ARBA00005169"/>
    </source>
</evidence>
<dbReference type="GO" id="GO:0000105">
    <property type="term" value="P:L-histidine biosynthetic process"/>
    <property type="evidence" value="ECO:0007669"/>
    <property type="project" value="UniProtKB-UniRule"/>
</dbReference>
<dbReference type="Pfam" id="PF01502">
    <property type="entry name" value="PRA-CH"/>
    <property type="match status" value="1"/>
</dbReference>
<keyword evidence="9 11" id="KW-0378">Hydrolase</keyword>
<dbReference type="FunFam" id="3.10.20.810:FF:000001">
    <property type="entry name" value="Histidine biosynthesis bifunctional protein HisIE"/>
    <property type="match status" value="1"/>
</dbReference>
<evidence type="ECO:0000256" key="1">
    <source>
        <dbReference type="ARBA" id="ARBA00000024"/>
    </source>
</evidence>
<name>A0A7V0N0A9_UNCAE</name>
<organism evidence="13">
    <name type="scientific">Aerophobetes bacterium</name>
    <dbReference type="NCBI Taxonomy" id="2030807"/>
    <lineage>
        <taxon>Bacteria</taxon>
        <taxon>Candidatus Aerophobota</taxon>
    </lineage>
</organism>
<sequence>MVKKKVVENLKLNDQGLIPAIVQDYKTGEVLMLAYMSPESLKLTLRDKKNWFYSRSRKKLWLKGETSGHFQEVKEMYLDCDNDTILVKVNQIGGIACHTGNRSCFFKKIDLETQEFEDEDNS</sequence>
<evidence type="ECO:0000256" key="2">
    <source>
        <dbReference type="ARBA" id="ARBA00001460"/>
    </source>
</evidence>
<comment type="pathway">
    <text evidence="4">Amino-acid biosynthesis; L-histidine biosynthesis; L-histidine from 5-phospho-alpha-D-ribose 1-diphosphate: step 2/9.</text>
</comment>
<feature type="binding site" evidence="11">
    <location>
        <position position="97"/>
    </location>
    <ligand>
        <name>Zn(2+)</name>
        <dbReference type="ChEBI" id="CHEBI:29105"/>
        <note>ligand shared between dimeric partners</note>
    </ligand>
</feature>
<dbReference type="GO" id="GO:0000287">
    <property type="term" value="F:magnesium ion binding"/>
    <property type="evidence" value="ECO:0007669"/>
    <property type="project" value="UniProtKB-UniRule"/>
</dbReference>
<dbReference type="GO" id="GO:0004636">
    <property type="term" value="F:phosphoribosyl-ATP diphosphatase activity"/>
    <property type="evidence" value="ECO:0007669"/>
    <property type="project" value="UniProtKB-EC"/>
</dbReference>
<evidence type="ECO:0000313" key="13">
    <source>
        <dbReference type="EMBL" id="HDN85379.1"/>
    </source>
</evidence>
<evidence type="ECO:0000259" key="12">
    <source>
        <dbReference type="Pfam" id="PF01502"/>
    </source>
</evidence>
<evidence type="ECO:0000256" key="8">
    <source>
        <dbReference type="ARBA" id="ARBA00022605"/>
    </source>
</evidence>
<gene>
    <name evidence="11 13" type="primary">hisI</name>
    <name evidence="13" type="ORF">ENG47_06470</name>
</gene>
<protein>
    <recommendedName>
        <fullName evidence="11">Phosphoribosyl-AMP cyclohydrolase</fullName>
        <shortName evidence="11">PRA-CH</shortName>
        <ecNumber evidence="11">3.5.4.19</ecNumber>
    </recommendedName>
</protein>
<feature type="domain" description="Phosphoribosyl-AMP cyclohydrolase" evidence="12">
    <location>
        <begin position="32"/>
        <end position="106"/>
    </location>
</feature>
<dbReference type="GO" id="GO:0004635">
    <property type="term" value="F:phosphoribosyl-AMP cyclohydrolase activity"/>
    <property type="evidence" value="ECO:0007669"/>
    <property type="project" value="UniProtKB-UniRule"/>
</dbReference>
<dbReference type="InterPro" id="IPR002496">
    <property type="entry name" value="PRib_AMP_CycHydrolase_dom"/>
</dbReference>
<feature type="binding site" evidence="11">
    <location>
        <position position="80"/>
    </location>
    <ligand>
        <name>Zn(2+)</name>
        <dbReference type="ChEBI" id="CHEBI:29105"/>
        <note>ligand shared between dimeric partners</note>
    </ligand>
</feature>
<evidence type="ECO:0000256" key="5">
    <source>
        <dbReference type="ARBA" id="ARBA00007731"/>
    </source>
</evidence>
<feature type="binding site" evidence="11">
    <location>
        <position position="81"/>
    </location>
    <ligand>
        <name>Mg(2+)</name>
        <dbReference type="ChEBI" id="CHEBI:18420"/>
    </ligand>
</feature>
<keyword evidence="10 11" id="KW-0368">Histidine biosynthesis</keyword>
<dbReference type="GO" id="GO:0008270">
    <property type="term" value="F:zinc ion binding"/>
    <property type="evidence" value="ECO:0007669"/>
    <property type="project" value="UniProtKB-UniRule"/>
</dbReference>
<dbReference type="SUPFAM" id="SSF141734">
    <property type="entry name" value="HisI-like"/>
    <property type="match status" value="1"/>
</dbReference>
<accession>A0A7V0N0A9</accession>
<comment type="subunit">
    <text evidence="11">Homodimer.</text>
</comment>
<evidence type="ECO:0000256" key="9">
    <source>
        <dbReference type="ARBA" id="ARBA00022801"/>
    </source>
</evidence>
<comment type="catalytic activity">
    <reaction evidence="1 11">
        <text>1-(5-phospho-beta-D-ribosyl)-5'-AMP + H2O = 1-(5-phospho-beta-D-ribosyl)-5-[(5-phospho-beta-D-ribosylamino)methylideneamino]imidazole-4-carboxamide</text>
        <dbReference type="Rhea" id="RHEA:20049"/>
        <dbReference type="ChEBI" id="CHEBI:15377"/>
        <dbReference type="ChEBI" id="CHEBI:58435"/>
        <dbReference type="ChEBI" id="CHEBI:59457"/>
        <dbReference type="EC" id="3.5.4.19"/>
    </reaction>
</comment>
<comment type="caution">
    <text evidence="13">The sequence shown here is derived from an EMBL/GenBank/DDBJ whole genome shotgun (WGS) entry which is preliminary data.</text>
</comment>
<keyword evidence="11" id="KW-0460">Magnesium</keyword>
<comment type="cofactor">
    <cofactor evidence="11">
        <name>Mg(2+)</name>
        <dbReference type="ChEBI" id="CHEBI:18420"/>
    </cofactor>
    <text evidence="11">Binds 1 Mg(2+) ion per subunit.</text>
</comment>
<comment type="function">
    <text evidence="11">Catalyzes the hydrolysis of the adenine ring of phosphoribosyl-AMP.</text>
</comment>
<proteinExistence type="inferred from homology"/>
<reference evidence="13" key="1">
    <citation type="journal article" date="2020" name="mSystems">
        <title>Genome- and Community-Level Interaction Insights into Carbon Utilization and Element Cycling Functions of Hydrothermarchaeota in Hydrothermal Sediment.</title>
        <authorList>
            <person name="Zhou Z."/>
            <person name="Liu Y."/>
            <person name="Xu W."/>
            <person name="Pan J."/>
            <person name="Luo Z.H."/>
            <person name="Li M."/>
        </authorList>
    </citation>
    <scope>NUCLEOTIDE SEQUENCE [LARGE SCALE GENOMIC DNA]</scope>
    <source>
        <strain evidence="13">HyVt-219</strain>
    </source>
</reference>
<comment type="similarity">
    <text evidence="5">In the C-terminal section; belongs to the PRA-PH family.</text>
</comment>
<dbReference type="GO" id="GO:0005737">
    <property type="term" value="C:cytoplasm"/>
    <property type="evidence" value="ECO:0007669"/>
    <property type="project" value="UniProtKB-SubCell"/>
</dbReference>
<dbReference type="InterPro" id="IPR026660">
    <property type="entry name" value="PRA-CH"/>
</dbReference>
<dbReference type="EMBL" id="DRBC01000391">
    <property type="protein sequence ID" value="HDN85379.1"/>
    <property type="molecule type" value="Genomic_DNA"/>
</dbReference>
<keyword evidence="11" id="KW-0862">Zinc</keyword>